<keyword evidence="5 8" id="KW-0658">Purine biosynthesis</keyword>
<gene>
    <name evidence="8 10" type="primary">purC</name>
    <name evidence="10" type="ORF">KSX_25600</name>
</gene>
<feature type="domain" description="SAICAR synthetase/ADE2 N-terminal" evidence="9">
    <location>
        <begin position="11"/>
        <end position="235"/>
    </location>
</feature>
<sequence>MTEHAQPGPLLAEGKTKRIYSYPLDKSLAYMVGKDQITAGDGARHNEIEGKSRWSTLTTANIFRLLNEAGITTHFVRQVDEVTMLVKRCQMLPIEHVQRRLATGSFLKRHPEVSEGVRFDPVLIETFLKDDARHDPQIQPEEIIQQGIATSDEIDWMAREGHRVFSVLEQAWARIDVTLVDLKIEFGRDPEGHLLVADVIDNDSWRLWPGGDKSRMLDKQVYRNLQEVTPEHLREVADRYALVADLTSKLSN</sequence>
<dbReference type="CDD" id="cd01416">
    <property type="entry name" value="SAICAR_synt_Ade5"/>
    <property type="match status" value="1"/>
</dbReference>
<comment type="catalytic activity">
    <reaction evidence="7 8">
        <text>5-amino-1-(5-phospho-D-ribosyl)imidazole-4-carboxylate + L-aspartate + ATP = (2S)-2-[5-amino-1-(5-phospho-beta-D-ribosyl)imidazole-4-carboxamido]succinate + ADP + phosphate + 2 H(+)</text>
        <dbReference type="Rhea" id="RHEA:22628"/>
        <dbReference type="ChEBI" id="CHEBI:15378"/>
        <dbReference type="ChEBI" id="CHEBI:29991"/>
        <dbReference type="ChEBI" id="CHEBI:30616"/>
        <dbReference type="ChEBI" id="CHEBI:43474"/>
        <dbReference type="ChEBI" id="CHEBI:58443"/>
        <dbReference type="ChEBI" id="CHEBI:77657"/>
        <dbReference type="ChEBI" id="CHEBI:456216"/>
        <dbReference type="EC" id="6.3.2.6"/>
    </reaction>
</comment>
<dbReference type="Gene3D" id="3.30.470.20">
    <property type="entry name" value="ATP-grasp fold, B domain"/>
    <property type="match status" value="1"/>
</dbReference>
<name>A0A8J3MQ13_9CHLR</name>
<keyword evidence="11" id="KW-1185">Reference proteome</keyword>
<organism evidence="10 11">
    <name type="scientific">Ktedonospora formicarum</name>
    <dbReference type="NCBI Taxonomy" id="2778364"/>
    <lineage>
        <taxon>Bacteria</taxon>
        <taxon>Bacillati</taxon>
        <taxon>Chloroflexota</taxon>
        <taxon>Ktedonobacteria</taxon>
        <taxon>Ktedonobacterales</taxon>
        <taxon>Ktedonobacteraceae</taxon>
        <taxon>Ktedonospora</taxon>
    </lineage>
</organism>
<keyword evidence="3 8" id="KW-0436">Ligase</keyword>
<evidence type="ECO:0000313" key="11">
    <source>
        <dbReference type="Proteomes" id="UP000612362"/>
    </source>
</evidence>
<evidence type="ECO:0000256" key="4">
    <source>
        <dbReference type="ARBA" id="ARBA00022741"/>
    </source>
</evidence>
<dbReference type="Gene3D" id="3.30.200.20">
    <property type="entry name" value="Phosphorylase Kinase, domain 1"/>
    <property type="match status" value="1"/>
</dbReference>
<dbReference type="FunFam" id="3.30.470.20:FF:000020">
    <property type="entry name" value="Probable multifunctional protein ADE2"/>
    <property type="match status" value="1"/>
</dbReference>
<evidence type="ECO:0000256" key="8">
    <source>
        <dbReference type="HAMAP-Rule" id="MF_00137"/>
    </source>
</evidence>
<accession>A0A8J3MQ13</accession>
<comment type="pathway">
    <text evidence="1 8">Purine metabolism; IMP biosynthesis via de novo pathway; 5-amino-1-(5-phospho-D-ribosyl)imidazole-4-carboxamide from 5-amino-1-(5-phospho-D-ribosyl)imidazole-4-carboxylate: step 1/2.</text>
</comment>
<dbReference type="Proteomes" id="UP000612362">
    <property type="component" value="Unassembled WGS sequence"/>
</dbReference>
<evidence type="ECO:0000256" key="1">
    <source>
        <dbReference type="ARBA" id="ARBA00004672"/>
    </source>
</evidence>
<evidence type="ECO:0000256" key="6">
    <source>
        <dbReference type="ARBA" id="ARBA00022840"/>
    </source>
</evidence>
<dbReference type="PROSITE" id="PS01058">
    <property type="entry name" value="SAICAR_SYNTHETASE_2"/>
    <property type="match status" value="1"/>
</dbReference>
<dbReference type="InterPro" id="IPR018236">
    <property type="entry name" value="SAICAR_synthetase_CS"/>
</dbReference>
<protein>
    <recommendedName>
        <fullName evidence="8">Phosphoribosylaminoimidazole-succinocarboxamide synthase</fullName>
        <ecNumber evidence="8">6.3.2.6</ecNumber>
    </recommendedName>
    <alternativeName>
        <fullName evidence="8">SAICAR synthetase</fullName>
    </alternativeName>
</protein>
<comment type="pathway">
    <text evidence="2">Purine metabolism; IMP biosynthesis via de novo pathway; 5-amino-1-(5-phospho-D-ribosyl)imidazole-4-carboxylate from 5-amino-1-(5-phospho-D-ribosyl)imidazole (carboxylase route): step 1/1.</text>
</comment>
<dbReference type="RefSeq" id="WP_220193793.1">
    <property type="nucleotide sequence ID" value="NZ_BNJF01000001.1"/>
</dbReference>
<proteinExistence type="inferred from homology"/>
<dbReference type="EMBL" id="BNJF01000001">
    <property type="protein sequence ID" value="GHO44397.1"/>
    <property type="molecule type" value="Genomic_DNA"/>
</dbReference>
<dbReference type="InterPro" id="IPR028923">
    <property type="entry name" value="SAICAR_synt/ADE2_N"/>
</dbReference>
<dbReference type="GO" id="GO:0004639">
    <property type="term" value="F:phosphoribosylaminoimidazolesuccinocarboxamide synthase activity"/>
    <property type="evidence" value="ECO:0007669"/>
    <property type="project" value="UniProtKB-UniRule"/>
</dbReference>
<dbReference type="GO" id="GO:0006189">
    <property type="term" value="P:'de novo' IMP biosynthetic process"/>
    <property type="evidence" value="ECO:0007669"/>
    <property type="project" value="UniProtKB-UniRule"/>
</dbReference>
<evidence type="ECO:0000256" key="3">
    <source>
        <dbReference type="ARBA" id="ARBA00022598"/>
    </source>
</evidence>
<dbReference type="Pfam" id="PF01259">
    <property type="entry name" value="SAICAR_synt"/>
    <property type="match status" value="1"/>
</dbReference>
<dbReference type="PANTHER" id="PTHR43599">
    <property type="entry name" value="MULTIFUNCTIONAL PROTEIN ADE2"/>
    <property type="match status" value="1"/>
</dbReference>
<dbReference type="GO" id="GO:0005524">
    <property type="term" value="F:ATP binding"/>
    <property type="evidence" value="ECO:0007669"/>
    <property type="project" value="UniProtKB-KW"/>
</dbReference>
<comment type="caution">
    <text evidence="10">The sequence shown here is derived from an EMBL/GenBank/DDBJ whole genome shotgun (WGS) entry which is preliminary data.</text>
</comment>
<dbReference type="EC" id="6.3.2.6" evidence="8"/>
<dbReference type="UniPathway" id="UPA00074">
    <property type="reaction ID" value="UER00131"/>
</dbReference>
<reference evidence="10" key="1">
    <citation type="submission" date="2020-10" db="EMBL/GenBank/DDBJ databases">
        <title>Taxonomic study of unclassified bacteria belonging to the class Ktedonobacteria.</title>
        <authorList>
            <person name="Yabe S."/>
            <person name="Wang C.M."/>
            <person name="Zheng Y."/>
            <person name="Sakai Y."/>
            <person name="Cavaletti L."/>
            <person name="Monciardini P."/>
            <person name="Donadio S."/>
        </authorList>
    </citation>
    <scope>NUCLEOTIDE SEQUENCE</scope>
    <source>
        <strain evidence="10">SOSP1-1</strain>
    </source>
</reference>
<dbReference type="InterPro" id="IPR050089">
    <property type="entry name" value="SAICAR_synthetase"/>
</dbReference>
<evidence type="ECO:0000256" key="7">
    <source>
        <dbReference type="ARBA" id="ARBA00048475"/>
    </source>
</evidence>
<dbReference type="SUPFAM" id="SSF56104">
    <property type="entry name" value="SAICAR synthase-like"/>
    <property type="match status" value="1"/>
</dbReference>
<dbReference type="PANTHER" id="PTHR43599:SF3">
    <property type="entry name" value="SI:DKEY-6E2.2"/>
    <property type="match status" value="1"/>
</dbReference>
<evidence type="ECO:0000256" key="5">
    <source>
        <dbReference type="ARBA" id="ARBA00022755"/>
    </source>
</evidence>
<evidence type="ECO:0000313" key="10">
    <source>
        <dbReference type="EMBL" id="GHO44397.1"/>
    </source>
</evidence>
<comment type="similarity">
    <text evidence="8">Belongs to the SAICAR synthetase family.</text>
</comment>
<dbReference type="HAMAP" id="MF_00137">
    <property type="entry name" value="SAICAR_synth"/>
    <property type="match status" value="1"/>
</dbReference>
<dbReference type="AlphaFoldDB" id="A0A8J3MQ13"/>
<keyword evidence="4 8" id="KW-0547">Nucleotide-binding</keyword>
<evidence type="ECO:0000256" key="2">
    <source>
        <dbReference type="ARBA" id="ARBA00004747"/>
    </source>
</evidence>
<keyword evidence="6 8" id="KW-0067">ATP-binding</keyword>
<evidence type="ECO:0000259" key="9">
    <source>
        <dbReference type="Pfam" id="PF01259"/>
    </source>
</evidence>